<evidence type="ECO:0000259" key="2">
    <source>
        <dbReference type="Pfam" id="PF01757"/>
    </source>
</evidence>
<feature type="transmembrane region" description="Helical" evidence="1">
    <location>
        <begin position="156"/>
        <end position="174"/>
    </location>
</feature>
<feature type="domain" description="Acyltransferase 3" evidence="2">
    <location>
        <begin position="3"/>
        <end position="319"/>
    </location>
</feature>
<dbReference type="Proteomes" id="UP001604043">
    <property type="component" value="Unassembled WGS sequence"/>
</dbReference>
<feature type="transmembrane region" description="Helical" evidence="1">
    <location>
        <begin position="78"/>
        <end position="97"/>
    </location>
</feature>
<name>A0ABW6ZAG5_9HYPH</name>
<keyword evidence="3" id="KW-0012">Acyltransferase</keyword>
<keyword evidence="1" id="KW-0472">Membrane</keyword>
<feature type="transmembrane region" description="Helical" evidence="1">
    <location>
        <begin position="210"/>
        <end position="229"/>
    </location>
</feature>
<dbReference type="InterPro" id="IPR002656">
    <property type="entry name" value="Acyl_transf_3_dom"/>
</dbReference>
<feature type="transmembrane region" description="Helical" evidence="1">
    <location>
        <begin position="302"/>
        <end position="326"/>
    </location>
</feature>
<keyword evidence="3" id="KW-0808">Transferase</keyword>
<evidence type="ECO:0000256" key="1">
    <source>
        <dbReference type="SAM" id="Phobius"/>
    </source>
</evidence>
<dbReference type="InterPro" id="IPR050879">
    <property type="entry name" value="Acyltransferase_3"/>
</dbReference>
<dbReference type="PANTHER" id="PTHR23028:SF131">
    <property type="entry name" value="BLR2367 PROTEIN"/>
    <property type="match status" value="1"/>
</dbReference>
<reference evidence="3 4" key="1">
    <citation type="submission" date="2024-02" db="EMBL/GenBank/DDBJ databases">
        <title>Expansion and revision of Xanthobacter and proposal of Roseixanthobacter gen. nov.</title>
        <authorList>
            <person name="Soltysiak M.P.M."/>
            <person name="Jalihal A."/>
            <person name="Ory A."/>
            <person name="Chrisophersen C."/>
            <person name="Lee A.D."/>
            <person name="Boulton J."/>
            <person name="Springer M."/>
        </authorList>
    </citation>
    <scope>NUCLEOTIDE SEQUENCE [LARGE SCALE GENOMIC DNA]</scope>
    <source>
        <strain evidence="3 4">CB5</strain>
    </source>
</reference>
<feature type="transmembrane region" description="Helical" evidence="1">
    <location>
        <begin position="180"/>
        <end position="203"/>
    </location>
</feature>
<sequence length="350" mass="37654">MLESLQVLRAIAALMVVVFHLGAPLQRLGLEAPWPQSGAAGVDIFFVLSGFLMLVTTYKRDGYTGSFYHKRLVRIVPLYWIVTTASLALLLLAPQLVKSGKAEAWHIIASYLFLPARHPVLGTLEPLVVPGWTLNYEMFFYLLWGIALLLPQERRVVGVGVVIAALAVLGFAAPSDNPFFAFYTSSIMLEFVFGLGLGLWYLNGAPIPRGWGFVLIGCGFISLLSQGDVPPETRMLRWGVPAAMVVAGALVLERARPVPRVAVLALLGDASYSLYLVHGMVLSAVGQVFVRLAPSLPLSGPALYIACGVAAVGAAMVISVLVHLAVERPLLRVMSGRRATPGKVTAERPG</sequence>
<dbReference type="GO" id="GO:0016746">
    <property type="term" value="F:acyltransferase activity"/>
    <property type="evidence" value="ECO:0007669"/>
    <property type="project" value="UniProtKB-KW"/>
</dbReference>
<evidence type="ECO:0000313" key="3">
    <source>
        <dbReference type="EMBL" id="MFG1250763.1"/>
    </source>
</evidence>
<protein>
    <submittedName>
        <fullName evidence="3">Acyltransferase</fullName>
        <ecNumber evidence="3">2.3.-.-</ecNumber>
    </submittedName>
</protein>
<accession>A0ABW6ZAG5</accession>
<feature type="transmembrane region" description="Helical" evidence="1">
    <location>
        <begin position="235"/>
        <end position="252"/>
    </location>
</feature>
<dbReference type="EC" id="2.3.-.-" evidence="3"/>
<feature type="transmembrane region" description="Helical" evidence="1">
    <location>
        <begin position="37"/>
        <end position="58"/>
    </location>
</feature>
<feature type="transmembrane region" description="Helical" evidence="1">
    <location>
        <begin position="127"/>
        <end position="149"/>
    </location>
</feature>
<evidence type="ECO:0000313" key="4">
    <source>
        <dbReference type="Proteomes" id="UP001604043"/>
    </source>
</evidence>
<gene>
    <name evidence="3" type="ORF">V5F30_01015</name>
</gene>
<keyword evidence="4" id="KW-1185">Reference proteome</keyword>
<dbReference type="Pfam" id="PF01757">
    <property type="entry name" value="Acyl_transf_3"/>
    <property type="match status" value="1"/>
</dbReference>
<organism evidence="3 4">
    <name type="scientific">Xanthobacter aminoxidans</name>
    <dbReference type="NCBI Taxonomy" id="186280"/>
    <lineage>
        <taxon>Bacteria</taxon>
        <taxon>Pseudomonadati</taxon>
        <taxon>Pseudomonadota</taxon>
        <taxon>Alphaproteobacteria</taxon>
        <taxon>Hyphomicrobiales</taxon>
        <taxon>Xanthobacteraceae</taxon>
        <taxon>Xanthobacter</taxon>
    </lineage>
</organism>
<comment type="caution">
    <text evidence="3">The sequence shown here is derived from an EMBL/GenBank/DDBJ whole genome shotgun (WGS) entry which is preliminary data.</text>
</comment>
<dbReference type="EMBL" id="JBAFUR010000001">
    <property type="protein sequence ID" value="MFG1250763.1"/>
    <property type="molecule type" value="Genomic_DNA"/>
</dbReference>
<keyword evidence="1" id="KW-1133">Transmembrane helix</keyword>
<dbReference type="RefSeq" id="WP_394006875.1">
    <property type="nucleotide sequence ID" value="NZ_JBAFUR010000001.1"/>
</dbReference>
<keyword evidence="1" id="KW-0812">Transmembrane</keyword>
<dbReference type="PANTHER" id="PTHR23028">
    <property type="entry name" value="ACETYLTRANSFERASE"/>
    <property type="match status" value="1"/>
</dbReference>
<proteinExistence type="predicted"/>
<feature type="transmembrane region" description="Helical" evidence="1">
    <location>
        <begin position="7"/>
        <end position="25"/>
    </location>
</feature>